<keyword evidence="5 12" id="KW-0813">Transport</keyword>
<dbReference type="Proteomes" id="UP000527143">
    <property type="component" value="Unassembled WGS sequence"/>
</dbReference>
<evidence type="ECO:0000256" key="12">
    <source>
        <dbReference type="RuleBase" id="RU363101"/>
    </source>
</evidence>
<dbReference type="GO" id="GO:0017004">
    <property type="term" value="P:cytochrome complex assembly"/>
    <property type="evidence" value="ECO:0007669"/>
    <property type="project" value="UniProtKB-KW"/>
</dbReference>
<evidence type="ECO:0000256" key="7">
    <source>
        <dbReference type="ARBA" id="ARBA00022519"/>
    </source>
</evidence>
<comment type="similarity">
    <text evidence="3 12">Belongs to the CcmD/CycX/HelD family.</text>
</comment>
<evidence type="ECO:0000313" key="14">
    <source>
        <dbReference type="Proteomes" id="UP000527143"/>
    </source>
</evidence>
<accession>A0A840YMN8</accession>
<dbReference type="GO" id="GO:0015886">
    <property type="term" value="P:heme transport"/>
    <property type="evidence" value="ECO:0007669"/>
    <property type="project" value="InterPro"/>
</dbReference>
<dbReference type="InterPro" id="IPR007078">
    <property type="entry name" value="Haem_export_protD_CcmD"/>
</dbReference>
<keyword evidence="11" id="KW-0472">Membrane</keyword>
<evidence type="ECO:0000256" key="6">
    <source>
        <dbReference type="ARBA" id="ARBA00022475"/>
    </source>
</evidence>
<evidence type="ECO:0000313" key="13">
    <source>
        <dbReference type="EMBL" id="MBB5708831.1"/>
    </source>
</evidence>
<dbReference type="Pfam" id="PF04995">
    <property type="entry name" value="CcmD"/>
    <property type="match status" value="1"/>
</dbReference>
<dbReference type="GO" id="GO:0005886">
    <property type="term" value="C:plasma membrane"/>
    <property type="evidence" value="ECO:0007669"/>
    <property type="project" value="UniProtKB-SubCell"/>
</dbReference>
<protein>
    <recommendedName>
        <fullName evidence="4 12">Heme exporter protein D</fullName>
    </recommendedName>
</protein>
<dbReference type="RefSeq" id="WP_184083055.1">
    <property type="nucleotide sequence ID" value="NZ_JACIJF010000001.1"/>
</dbReference>
<evidence type="ECO:0000256" key="1">
    <source>
        <dbReference type="ARBA" id="ARBA00002442"/>
    </source>
</evidence>
<comment type="caution">
    <text evidence="13">The sequence shown here is derived from an EMBL/GenBank/DDBJ whole genome shotgun (WGS) entry which is preliminary data.</text>
</comment>
<keyword evidence="6 12" id="KW-1003">Cell membrane</keyword>
<evidence type="ECO:0000256" key="4">
    <source>
        <dbReference type="ARBA" id="ARBA00016461"/>
    </source>
</evidence>
<comment type="subcellular location">
    <subcellularLocation>
        <location evidence="2 12">Cell inner membrane</location>
        <topology evidence="2 12">Single-pass membrane protein</topology>
    </subcellularLocation>
</comment>
<keyword evidence="14" id="KW-1185">Reference proteome</keyword>
<dbReference type="EMBL" id="JACIJF010000001">
    <property type="protein sequence ID" value="MBB5708831.1"/>
    <property type="molecule type" value="Genomic_DNA"/>
</dbReference>
<keyword evidence="10" id="KW-1133">Transmembrane helix</keyword>
<name>A0A840YMN8_9SPHN</name>
<evidence type="ECO:0000256" key="5">
    <source>
        <dbReference type="ARBA" id="ARBA00022448"/>
    </source>
</evidence>
<organism evidence="13 14">
    <name type="scientific">Sphingomonas xinjiangensis</name>
    <dbReference type="NCBI Taxonomy" id="643568"/>
    <lineage>
        <taxon>Bacteria</taxon>
        <taxon>Pseudomonadati</taxon>
        <taxon>Pseudomonadota</taxon>
        <taxon>Alphaproteobacteria</taxon>
        <taxon>Sphingomonadales</taxon>
        <taxon>Sphingomonadaceae</taxon>
        <taxon>Sphingomonas</taxon>
    </lineage>
</organism>
<gene>
    <name evidence="13" type="ORF">FHT02_000037</name>
</gene>
<proteinExistence type="inferred from homology"/>
<reference evidence="13 14" key="1">
    <citation type="submission" date="2020-08" db="EMBL/GenBank/DDBJ databases">
        <title>Genomic Encyclopedia of Type Strains, Phase IV (KMG-IV): sequencing the most valuable type-strain genomes for metagenomic binning, comparative biology and taxonomic classification.</title>
        <authorList>
            <person name="Goeker M."/>
        </authorList>
    </citation>
    <scope>NUCLEOTIDE SEQUENCE [LARGE SCALE GENOMIC DNA]</scope>
    <source>
        <strain evidence="13 14">DSM 26736</strain>
    </source>
</reference>
<sequence length="43" mass="4501">MNHWAFVVAAYAVTAAGAGGLALASWAAMRRAERAAEALRQRG</sequence>
<keyword evidence="7 12" id="KW-0997">Cell inner membrane</keyword>
<evidence type="ECO:0000256" key="2">
    <source>
        <dbReference type="ARBA" id="ARBA00004377"/>
    </source>
</evidence>
<evidence type="ECO:0000256" key="10">
    <source>
        <dbReference type="ARBA" id="ARBA00022989"/>
    </source>
</evidence>
<evidence type="ECO:0000256" key="11">
    <source>
        <dbReference type="ARBA" id="ARBA00023136"/>
    </source>
</evidence>
<dbReference type="AlphaFoldDB" id="A0A840YMN8"/>
<evidence type="ECO:0000256" key="8">
    <source>
        <dbReference type="ARBA" id="ARBA00022692"/>
    </source>
</evidence>
<keyword evidence="8" id="KW-0812">Transmembrane</keyword>
<evidence type="ECO:0000256" key="3">
    <source>
        <dbReference type="ARBA" id="ARBA00008741"/>
    </source>
</evidence>
<keyword evidence="9 12" id="KW-0201">Cytochrome c-type biogenesis</keyword>
<evidence type="ECO:0000256" key="9">
    <source>
        <dbReference type="ARBA" id="ARBA00022748"/>
    </source>
</evidence>
<comment type="function">
    <text evidence="1 12">Required for the export of heme to the periplasm for the biogenesis of c-type cytochromes.</text>
</comment>